<gene>
    <name evidence="2" type="ORF">CH333_02970</name>
</gene>
<dbReference type="Proteomes" id="UP000215215">
    <property type="component" value="Unassembled WGS sequence"/>
</dbReference>
<feature type="transmembrane region" description="Helical" evidence="1">
    <location>
        <begin position="65"/>
        <end position="84"/>
    </location>
</feature>
<sequence>MREIIGIILIGIGVAFDVFGCIGLIRLPDVYNRLQAATKGVTVGTWGILIGVCVLVGFNSLGVKALLAVILIFFTSATASHALARGAHKSGTKLWKRSVCDRYEEDRKNAKIKN</sequence>
<proteinExistence type="predicted"/>
<evidence type="ECO:0000313" key="3">
    <source>
        <dbReference type="Proteomes" id="UP000215215"/>
    </source>
</evidence>
<dbReference type="PANTHER" id="PTHR34703:SF1">
    <property type="entry name" value="ANTIPORTER SUBUNIT MNHG2-RELATED"/>
    <property type="match status" value="1"/>
</dbReference>
<dbReference type="Pfam" id="PF03334">
    <property type="entry name" value="PhaG_MnhG_YufB"/>
    <property type="match status" value="1"/>
</dbReference>
<feature type="transmembrane region" description="Helical" evidence="1">
    <location>
        <begin position="6"/>
        <end position="28"/>
    </location>
</feature>
<dbReference type="PANTHER" id="PTHR34703">
    <property type="entry name" value="ANTIPORTER SUBUNIT MNHG2-RELATED"/>
    <property type="match status" value="1"/>
</dbReference>
<dbReference type="GO" id="GO:0015385">
    <property type="term" value="F:sodium:proton antiporter activity"/>
    <property type="evidence" value="ECO:0007669"/>
    <property type="project" value="TreeGrafter"/>
</dbReference>
<keyword evidence="1" id="KW-1133">Transmembrane helix</keyword>
<organism evidence="2 3">
    <name type="scientific">candidate division WOR-3 bacterium JGI_Cruoil_03_44_89</name>
    <dbReference type="NCBI Taxonomy" id="1973748"/>
    <lineage>
        <taxon>Bacteria</taxon>
        <taxon>Bacteria division WOR-3</taxon>
    </lineage>
</organism>
<dbReference type="NCBIfam" id="NF009314">
    <property type="entry name" value="PRK12674.1-2"/>
    <property type="match status" value="1"/>
</dbReference>
<keyword evidence="1" id="KW-0812">Transmembrane</keyword>
<protein>
    <submittedName>
        <fullName evidence="2">Na+/H+ antiporter subunit G</fullName>
    </submittedName>
</protein>
<comment type="caution">
    <text evidence="2">The sequence shown here is derived from an EMBL/GenBank/DDBJ whole genome shotgun (WGS) entry which is preliminary data.</text>
</comment>
<feature type="transmembrane region" description="Helical" evidence="1">
    <location>
        <begin position="40"/>
        <end position="59"/>
    </location>
</feature>
<dbReference type="AlphaFoldDB" id="A0A235BW84"/>
<evidence type="ECO:0000256" key="1">
    <source>
        <dbReference type="SAM" id="Phobius"/>
    </source>
</evidence>
<reference evidence="2 3" key="1">
    <citation type="submission" date="2017-07" db="EMBL/GenBank/DDBJ databases">
        <title>Recovery of genomes from metagenomes via a dereplication, aggregation, and scoring strategy.</title>
        <authorList>
            <person name="Sieber C.M."/>
            <person name="Probst A.J."/>
            <person name="Sharrar A."/>
            <person name="Thomas B.C."/>
            <person name="Hess M."/>
            <person name="Tringe S.G."/>
            <person name="Banfield J.F."/>
        </authorList>
    </citation>
    <scope>NUCLEOTIDE SEQUENCE [LARGE SCALE GENOMIC DNA]</scope>
    <source>
        <strain evidence="2">JGI_Cruoil_03_44_89</strain>
    </source>
</reference>
<dbReference type="NCBIfam" id="TIGR01300">
    <property type="entry name" value="CPA3_mnhG_phaG"/>
    <property type="match status" value="1"/>
</dbReference>
<keyword evidence="1" id="KW-0472">Membrane</keyword>
<dbReference type="InterPro" id="IPR005133">
    <property type="entry name" value="PhaG_MnhG_YufB"/>
</dbReference>
<evidence type="ECO:0000313" key="2">
    <source>
        <dbReference type="EMBL" id="OYD16618.1"/>
    </source>
</evidence>
<accession>A0A235BW84</accession>
<name>A0A235BW84_UNCW3</name>
<dbReference type="EMBL" id="NOZQ01000057">
    <property type="protein sequence ID" value="OYD16618.1"/>
    <property type="molecule type" value="Genomic_DNA"/>
</dbReference>